<dbReference type="SUPFAM" id="SSF52129">
    <property type="entry name" value="Caspase-like"/>
    <property type="match status" value="1"/>
</dbReference>
<feature type="domain" description="DED" evidence="5">
    <location>
        <begin position="14"/>
        <end position="92"/>
    </location>
</feature>
<dbReference type="InterPro" id="IPR002138">
    <property type="entry name" value="Pept_C14_p10"/>
</dbReference>
<evidence type="ECO:0000259" key="5">
    <source>
        <dbReference type="PROSITE" id="PS50168"/>
    </source>
</evidence>
<dbReference type="RefSeq" id="XP_065646844.1">
    <property type="nucleotide sequence ID" value="XM_065790772.1"/>
</dbReference>
<dbReference type="InterPro" id="IPR029030">
    <property type="entry name" value="Caspase-like_dom_sf"/>
</dbReference>
<dbReference type="Proteomes" id="UP001652625">
    <property type="component" value="Chromosome 02"/>
</dbReference>
<organism evidence="8 9">
    <name type="scientific">Hydra vulgaris</name>
    <name type="common">Hydra</name>
    <name type="synonym">Hydra attenuata</name>
    <dbReference type="NCBI Taxonomy" id="6087"/>
    <lineage>
        <taxon>Eukaryota</taxon>
        <taxon>Metazoa</taxon>
        <taxon>Cnidaria</taxon>
        <taxon>Hydrozoa</taxon>
        <taxon>Hydroidolina</taxon>
        <taxon>Anthoathecata</taxon>
        <taxon>Aplanulata</taxon>
        <taxon>Hydridae</taxon>
        <taxon>Hydra</taxon>
    </lineage>
</organism>
<evidence type="ECO:0000256" key="4">
    <source>
        <dbReference type="RuleBase" id="RU003971"/>
    </source>
</evidence>
<evidence type="ECO:0000313" key="9">
    <source>
        <dbReference type="RefSeq" id="XP_065646844.1"/>
    </source>
</evidence>
<comment type="similarity">
    <text evidence="1 4">Belongs to the peptidase C14A family.</text>
</comment>
<protein>
    <submittedName>
        <fullName evidence="9">Caspase-8 isoform X2</fullName>
    </submittedName>
</protein>
<dbReference type="InterPro" id="IPR001309">
    <property type="entry name" value="Pept_C14_p20"/>
</dbReference>
<dbReference type="InterPro" id="IPR011600">
    <property type="entry name" value="Pept_C14_caspase"/>
</dbReference>
<dbReference type="PANTHER" id="PTHR48169:SF7">
    <property type="entry name" value="CASPASE 10"/>
    <property type="match status" value="1"/>
</dbReference>
<dbReference type="PRINTS" id="PR00376">
    <property type="entry name" value="IL1BCENZYME"/>
</dbReference>
<dbReference type="Gene3D" id="1.10.533.10">
    <property type="entry name" value="Death Domain, Fas"/>
    <property type="match status" value="1"/>
</dbReference>
<dbReference type="InterPro" id="IPR001875">
    <property type="entry name" value="DED_dom"/>
</dbReference>
<evidence type="ECO:0000256" key="3">
    <source>
        <dbReference type="ARBA" id="ARBA00022737"/>
    </source>
</evidence>
<accession>A0ABM4BD21</accession>
<keyword evidence="2" id="KW-0053">Apoptosis</keyword>
<dbReference type="InterPro" id="IPR011029">
    <property type="entry name" value="DEATH-like_dom_sf"/>
</dbReference>
<feature type="domain" description="Caspase family p20" evidence="7">
    <location>
        <begin position="171"/>
        <end position="294"/>
    </location>
</feature>
<dbReference type="Pfam" id="PF01335">
    <property type="entry name" value="DED"/>
    <property type="match status" value="1"/>
</dbReference>
<evidence type="ECO:0000256" key="1">
    <source>
        <dbReference type="ARBA" id="ARBA00010134"/>
    </source>
</evidence>
<dbReference type="Pfam" id="PF00656">
    <property type="entry name" value="Peptidase_C14"/>
    <property type="match status" value="1"/>
</dbReference>
<evidence type="ECO:0000259" key="7">
    <source>
        <dbReference type="PROSITE" id="PS50208"/>
    </source>
</evidence>
<sequence length="432" mass="49613">MAKNSSGSSTIFSEYTLFLSKLADELTTYNLKKLKFLMKDFLPAGAIDKIDNAHCYIEILEKNQIIHKYDLRYLRTVFEAIGRNDLAKRVLTFINENAEFGKASELLSTKHNSLLSSNAEKPKISSDVYNQNTPLQYAFNQLSYNLRQDEEHIKEVQINNQDGIYAMESHPCGICLVIANNFFYEVESEDGRLLKSRFGTEKDVILLCNTFSWLNFEVVEHHNLEAQNILKVINDKKNMETIDCFVCCILSHGFKDGVYGSDGKKVTFQEMKTSINKSSTNWLLNKPKIFFIQADIMEEVLFSPFTRAERIPPKYSFLNETNPNESLDFCFSVATPTDKIDYHSSDGSWYVQTLCHILKEHSIRMSLTDMLQKLSNKISKIVAKTNGEVSVEEILSIHSNTLKKHLYFKPRGIYIDKTFKNMSIDDKKSSCT</sequence>
<dbReference type="SUPFAM" id="SSF47986">
    <property type="entry name" value="DEATH domain"/>
    <property type="match status" value="1"/>
</dbReference>
<gene>
    <name evidence="9" type="primary">LOC100203004</name>
</gene>
<proteinExistence type="inferred from homology"/>
<dbReference type="InterPro" id="IPR015917">
    <property type="entry name" value="Pept_C14A"/>
</dbReference>
<evidence type="ECO:0000259" key="6">
    <source>
        <dbReference type="PROSITE" id="PS50207"/>
    </source>
</evidence>
<name>A0ABM4BD21_HYDVU</name>
<dbReference type="SMART" id="SM00115">
    <property type="entry name" value="CASc"/>
    <property type="match status" value="1"/>
</dbReference>
<keyword evidence="8" id="KW-1185">Reference proteome</keyword>
<reference evidence="8" key="1">
    <citation type="submission" date="2025-05" db="UniProtKB">
        <authorList>
            <consortium name="RefSeq"/>
        </authorList>
    </citation>
    <scope>NUCLEOTIDE SEQUENCE [LARGE SCALE GENOMIC DNA]</scope>
</reference>
<dbReference type="PROSITE" id="PS50168">
    <property type="entry name" value="DED"/>
    <property type="match status" value="1"/>
</dbReference>
<dbReference type="SMART" id="SM00031">
    <property type="entry name" value="DED"/>
    <property type="match status" value="1"/>
</dbReference>
<dbReference type="PROSITE" id="PS50207">
    <property type="entry name" value="CASPASE_P10"/>
    <property type="match status" value="1"/>
</dbReference>
<dbReference type="GeneID" id="100203004"/>
<evidence type="ECO:0000256" key="2">
    <source>
        <dbReference type="ARBA" id="ARBA00022703"/>
    </source>
</evidence>
<keyword evidence="3" id="KW-0677">Repeat</keyword>
<dbReference type="PROSITE" id="PS50208">
    <property type="entry name" value="CASPASE_P20"/>
    <property type="match status" value="1"/>
</dbReference>
<dbReference type="Gene3D" id="3.40.50.1460">
    <property type="match status" value="1"/>
</dbReference>
<dbReference type="PANTHER" id="PTHR48169">
    <property type="entry name" value="DED DOMAIN-CONTAINING PROTEIN"/>
    <property type="match status" value="1"/>
</dbReference>
<dbReference type="CDD" id="cd00045">
    <property type="entry name" value="DED"/>
    <property type="match status" value="1"/>
</dbReference>
<feature type="domain" description="Caspase family p10" evidence="6">
    <location>
        <begin position="343"/>
        <end position="410"/>
    </location>
</feature>
<evidence type="ECO:0000313" key="8">
    <source>
        <dbReference type="Proteomes" id="UP001652625"/>
    </source>
</evidence>
<reference evidence="9" key="2">
    <citation type="submission" date="2025-08" db="UniProtKB">
        <authorList>
            <consortium name="RefSeq"/>
        </authorList>
    </citation>
    <scope>IDENTIFICATION</scope>
</reference>